<dbReference type="InterPro" id="IPR000092">
    <property type="entry name" value="Polyprenyl_synt"/>
</dbReference>
<accession>A0A7V3RFC5</accession>
<proteinExistence type="inferred from homology"/>
<comment type="similarity">
    <text evidence="2 7">Belongs to the FPP/GGPP synthase family.</text>
</comment>
<keyword evidence="5" id="KW-0460">Magnesium</keyword>
<gene>
    <name evidence="8" type="ORF">ENX73_05840</name>
</gene>
<dbReference type="CDD" id="cd00685">
    <property type="entry name" value="Trans_IPPS_HT"/>
    <property type="match status" value="1"/>
</dbReference>
<dbReference type="SFLD" id="SFLDG01017">
    <property type="entry name" value="Polyprenyl_Transferase_Like"/>
    <property type="match status" value="1"/>
</dbReference>
<dbReference type="PANTHER" id="PTHR43281:SF1">
    <property type="entry name" value="FARNESYL DIPHOSPHATE SYNTHASE"/>
    <property type="match status" value="1"/>
</dbReference>
<evidence type="ECO:0000313" key="8">
    <source>
        <dbReference type="EMBL" id="HGE75628.1"/>
    </source>
</evidence>
<dbReference type="EMBL" id="DTPE01000229">
    <property type="protein sequence ID" value="HGE75628.1"/>
    <property type="molecule type" value="Genomic_DNA"/>
</dbReference>
<comment type="caution">
    <text evidence="8">The sequence shown here is derived from an EMBL/GenBank/DDBJ whole genome shotgun (WGS) entry which is preliminary data.</text>
</comment>
<dbReference type="PROSITE" id="PS00723">
    <property type="entry name" value="POLYPRENYL_SYNTHASE_1"/>
    <property type="match status" value="1"/>
</dbReference>
<evidence type="ECO:0000256" key="2">
    <source>
        <dbReference type="ARBA" id="ARBA00006706"/>
    </source>
</evidence>
<evidence type="ECO:0000256" key="7">
    <source>
        <dbReference type="RuleBase" id="RU004466"/>
    </source>
</evidence>
<dbReference type="PANTHER" id="PTHR43281">
    <property type="entry name" value="FARNESYL DIPHOSPHATE SYNTHASE"/>
    <property type="match status" value="1"/>
</dbReference>
<evidence type="ECO:0000256" key="6">
    <source>
        <dbReference type="ARBA" id="ARBA00023229"/>
    </source>
</evidence>
<dbReference type="Gene3D" id="1.10.600.10">
    <property type="entry name" value="Farnesyl Diphosphate Synthase"/>
    <property type="match status" value="1"/>
</dbReference>
<dbReference type="GO" id="GO:0008299">
    <property type="term" value="P:isoprenoid biosynthetic process"/>
    <property type="evidence" value="ECO:0007669"/>
    <property type="project" value="UniProtKB-KW"/>
</dbReference>
<dbReference type="InterPro" id="IPR008949">
    <property type="entry name" value="Isoprenoid_synthase_dom_sf"/>
</dbReference>
<dbReference type="SFLD" id="SFLDS00005">
    <property type="entry name" value="Isoprenoid_Synthase_Type_I"/>
    <property type="match status" value="1"/>
</dbReference>
<reference evidence="8" key="1">
    <citation type="journal article" date="2020" name="mSystems">
        <title>Genome- and Community-Level Interaction Insights into Carbon Utilization and Element Cycling Functions of Hydrothermarchaeota in Hydrothermal Sediment.</title>
        <authorList>
            <person name="Zhou Z."/>
            <person name="Liu Y."/>
            <person name="Xu W."/>
            <person name="Pan J."/>
            <person name="Luo Z.H."/>
            <person name="Li M."/>
        </authorList>
    </citation>
    <scope>NUCLEOTIDE SEQUENCE [LARGE SCALE GENOMIC DNA]</scope>
    <source>
        <strain evidence="8">SpSt-966</strain>
    </source>
</reference>
<keyword evidence="3 7" id="KW-0808">Transferase</keyword>
<evidence type="ECO:0000256" key="1">
    <source>
        <dbReference type="ARBA" id="ARBA00001946"/>
    </source>
</evidence>
<dbReference type="AlphaFoldDB" id="A0A7V3RFC5"/>
<comment type="cofactor">
    <cofactor evidence="1">
        <name>Mg(2+)</name>
        <dbReference type="ChEBI" id="CHEBI:18420"/>
    </cofactor>
</comment>
<dbReference type="GO" id="GO:0046872">
    <property type="term" value="F:metal ion binding"/>
    <property type="evidence" value="ECO:0007669"/>
    <property type="project" value="UniProtKB-KW"/>
</dbReference>
<protein>
    <submittedName>
        <fullName evidence="8">Polyprenyl synthetase family protein</fullName>
    </submittedName>
</protein>
<keyword evidence="4" id="KW-0479">Metal-binding</keyword>
<evidence type="ECO:0000256" key="5">
    <source>
        <dbReference type="ARBA" id="ARBA00022842"/>
    </source>
</evidence>
<name>A0A7V3RFC5_9BACT</name>
<dbReference type="PROSITE" id="PS00444">
    <property type="entry name" value="POLYPRENYL_SYNTHASE_2"/>
    <property type="match status" value="1"/>
</dbReference>
<keyword evidence="6" id="KW-0414">Isoprene biosynthesis</keyword>
<organism evidence="8">
    <name type="scientific">Mesoaciditoga lauensis</name>
    <dbReference type="NCBI Taxonomy" id="1495039"/>
    <lineage>
        <taxon>Bacteria</taxon>
        <taxon>Thermotogati</taxon>
        <taxon>Thermotogota</taxon>
        <taxon>Thermotogae</taxon>
        <taxon>Mesoaciditogales</taxon>
        <taxon>Mesoaciditogaceae</taxon>
        <taxon>Mesoaciditoga</taxon>
    </lineage>
</organism>
<sequence length="274" mass="30806">MKKEKVKKTKDLELEIQNSVKSLNLSPKLEEAALYTLKLPGKRLRPKFVMASGMDFGVDREITMKVACATEIMHAGSLIHDDLPPVDNDNYRRGKPSNHVIFGEDIAIMAGDLLFSIAGFLCTESKNNDVIRSFTKTLVDLVDGETRDILMSKDGSSKSKDEIMEMYRKKTGALFAFAFSFGPFMANEDPNDYIQAGYDFGISFQILDDILDVQASFEEIGKTPHKDAEENKATLVKIIGIEESKKIADTLYEEALSKLNEGFLYQEVRKVPRR</sequence>
<dbReference type="GO" id="GO:0004659">
    <property type="term" value="F:prenyltransferase activity"/>
    <property type="evidence" value="ECO:0007669"/>
    <property type="project" value="InterPro"/>
</dbReference>
<evidence type="ECO:0000256" key="4">
    <source>
        <dbReference type="ARBA" id="ARBA00022723"/>
    </source>
</evidence>
<dbReference type="Pfam" id="PF00348">
    <property type="entry name" value="polyprenyl_synt"/>
    <property type="match status" value="1"/>
</dbReference>
<dbReference type="InterPro" id="IPR033749">
    <property type="entry name" value="Polyprenyl_synt_CS"/>
</dbReference>
<evidence type="ECO:0000256" key="3">
    <source>
        <dbReference type="ARBA" id="ARBA00022679"/>
    </source>
</evidence>
<dbReference type="SUPFAM" id="SSF48576">
    <property type="entry name" value="Terpenoid synthases"/>
    <property type="match status" value="1"/>
</dbReference>